<evidence type="ECO:0000313" key="2">
    <source>
        <dbReference type="EMBL" id="QFU14610.1"/>
    </source>
</evidence>
<proteinExistence type="predicted"/>
<reference evidence="2" key="2">
    <citation type="submission" date="2019-05" db="EMBL/GenBank/DDBJ databases">
        <authorList>
            <person name="Sutherland M."/>
            <person name="Sarker S."/>
            <person name="Raidal S.R."/>
        </authorList>
    </citation>
    <scope>NUCLEOTIDE SEQUENCE</scope>
    <source>
        <strain evidence="2">PsHV 5</strain>
    </source>
</reference>
<name>A0A5P9JSV2_9ALPH</name>
<keyword evidence="3" id="KW-1185">Reference proteome</keyword>
<dbReference type="KEGG" id="vg:80541413"/>
<sequence>MHANRSPMVSVVARPRSTSPAGGTYTRYISHDRIRLNIPSERARQRSQKCARIYRAELREPVRDARNEGAGAAKDLR</sequence>
<dbReference type="Proteomes" id="UP001162227">
    <property type="component" value="Segment"/>
</dbReference>
<protein>
    <submittedName>
        <fullName evidence="2">Uncharacterized protein</fullName>
    </submittedName>
</protein>
<dbReference type="GeneID" id="80541413"/>
<organism evidence="2 3">
    <name type="scientific">Psittacid alphaherpesvirus 5</name>
    <dbReference type="NCBI Taxonomy" id="2972693"/>
    <lineage>
        <taxon>Viruses</taxon>
        <taxon>Duplodnaviria</taxon>
        <taxon>Heunggongvirae</taxon>
        <taxon>Peploviricota</taxon>
        <taxon>Herviviricetes</taxon>
        <taxon>Herpesvirales</taxon>
        <taxon>Orthoherpesviridae</taxon>
        <taxon>Alphaherpesvirinae</taxon>
        <taxon>Iltovirus</taxon>
        <taxon>Iltovirus psittacidalpha5</taxon>
    </lineage>
</organism>
<reference evidence="2" key="1">
    <citation type="journal article" date="2019" name="Vet. Microbiol.">
        <title>Molecular and microscopic characterisation of a novel pathogenic herpesvirus from Indian ringneck parrots (Psittacula krameri).</title>
        <authorList>
            <person name="Sutherland M."/>
            <person name="Sarker S."/>
            <person name="Raidal S.R."/>
        </authorList>
    </citation>
    <scope>NUCLEOTIDE SEQUENCE</scope>
    <source>
        <strain evidence="2">PsHV 5</strain>
    </source>
</reference>
<evidence type="ECO:0000256" key="1">
    <source>
        <dbReference type="SAM" id="MobiDB-lite"/>
    </source>
</evidence>
<evidence type="ECO:0000313" key="3">
    <source>
        <dbReference type="Proteomes" id="UP001162227"/>
    </source>
</evidence>
<dbReference type="RefSeq" id="YP_010802640.1">
    <property type="nucleotide sequence ID" value="NC_077028.1"/>
</dbReference>
<dbReference type="EMBL" id="MK955929">
    <property type="protein sequence ID" value="QFU14610.1"/>
    <property type="molecule type" value="Genomic_DNA"/>
</dbReference>
<gene>
    <name evidence="2" type="primary">hypothetical protein</name>
</gene>
<accession>A0A5P9JSV2</accession>
<feature type="region of interest" description="Disordered" evidence="1">
    <location>
        <begin position="1"/>
        <end position="25"/>
    </location>
</feature>